<evidence type="ECO:0000256" key="6">
    <source>
        <dbReference type="ARBA" id="ARBA00022741"/>
    </source>
</evidence>
<feature type="binding site" evidence="12">
    <location>
        <position position="140"/>
    </location>
    <ligand>
        <name>substrate</name>
    </ligand>
</feature>
<comment type="caution">
    <text evidence="14">The sequence shown here is derived from an EMBL/GenBank/DDBJ whole genome shotgun (WGS) entry which is preliminary data.</text>
</comment>
<comment type="catalytic activity">
    <reaction evidence="12">
        <text>D-ribose + ATP = D-ribose 5-phosphate + ADP + H(+)</text>
        <dbReference type="Rhea" id="RHEA:13697"/>
        <dbReference type="ChEBI" id="CHEBI:15378"/>
        <dbReference type="ChEBI" id="CHEBI:30616"/>
        <dbReference type="ChEBI" id="CHEBI:47013"/>
        <dbReference type="ChEBI" id="CHEBI:78346"/>
        <dbReference type="ChEBI" id="CHEBI:456216"/>
        <dbReference type="EC" id="2.7.1.15"/>
    </reaction>
</comment>
<comment type="function">
    <text evidence="12">Catalyzes the phosphorylation of ribose at O-5 in a reaction requiring ATP and magnesium. The resulting D-ribose-5-phosphate can then be used either for sythesis of nucleotides, histidine, and tryptophan, or as a component of the pentose phosphate pathway.</text>
</comment>
<feature type="binding site" evidence="12">
    <location>
        <begin position="219"/>
        <end position="224"/>
    </location>
    <ligand>
        <name>ATP</name>
        <dbReference type="ChEBI" id="CHEBI:30616"/>
    </ligand>
</feature>
<dbReference type="Proteomes" id="UP000732105">
    <property type="component" value="Unassembled WGS sequence"/>
</dbReference>
<dbReference type="CDD" id="cd01174">
    <property type="entry name" value="ribokinase"/>
    <property type="match status" value="1"/>
</dbReference>
<keyword evidence="4 12" id="KW-0808">Transferase</keyword>
<dbReference type="InterPro" id="IPR002173">
    <property type="entry name" value="Carboh/pur_kinase_PfkB_CS"/>
</dbReference>
<evidence type="ECO:0000256" key="12">
    <source>
        <dbReference type="HAMAP-Rule" id="MF_01987"/>
    </source>
</evidence>
<dbReference type="Gene3D" id="3.40.1190.20">
    <property type="match status" value="1"/>
</dbReference>
<evidence type="ECO:0000256" key="3">
    <source>
        <dbReference type="ARBA" id="ARBA00016943"/>
    </source>
</evidence>
<dbReference type="RefSeq" id="WP_171597516.1">
    <property type="nucleotide sequence ID" value="NZ_RZNH01000060.1"/>
</dbReference>
<feature type="binding site" evidence="12">
    <location>
        <position position="281"/>
    </location>
    <ligand>
        <name>K(+)</name>
        <dbReference type="ChEBI" id="CHEBI:29103"/>
    </ligand>
</feature>
<keyword evidence="15" id="KW-1185">Reference proteome</keyword>
<organism evidence="14 15">
    <name type="scientific">Marinifilum caeruleilacunae</name>
    <dbReference type="NCBI Taxonomy" id="2499076"/>
    <lineage>
        <taxon>Bacteria</taxon>
        <taxon>Pseudomonadati</taxon>
        <taxon>Bacteroidota</taxon>
        <taxon>Bacteroidia</taxon>
        <taxon>Marinilabiliales</taxon>
        <taxon>Marinifilaceae</taxon>
    </lineage>
</organism>
<dbReference type="InterPro" id="IPR011611">
    <property type="entry name" value="PfkB_dom"/>
</dbReference>
<comment type="subunit">
    <text evidence="12">Homodimer.</text>
</comment>
<keyword evidence="7 12" id="KW-0418">Kinase</keyword>
<dbReference type="PRINTS" id="PR00990">
    <property type="entry name" value="RIBOKINASE"/>
</dbReference>
<dbReference type="EMBL" id="RZNH01000060">
    <property type="protein sequence ID" value="NOU62259.1"/>
    <property type="molecule type" value="Genomic_DNA"/>
</dbReference>
<evidence type="ECO:0000259" key="13">
    <source>
        <dbReference type="Pfam" id="PF00294"/>
    </source>
</evidence>
<comment type="similarity">
    <text evidence="12">Belongs to the carbohydrate kinase PfkB family. Ribokinase subfamily.</text>
</comment>
<comment type="cofactor">
    <cofactor evidence="12">
        <name>Mg(2+)</name>
        <dbReference type="ChEBI" id="CHEBI:18420"/>
    </cofactor>
    <text evidence="12">Requires a divalent cation, most likely magnesium in vivo, as an electrophilic catalyst to aid phosphoryl group transfer. It is the chelate of the metal and the nucleotide that is the actual substrate.</text>
</comment>
<comment type="similarity">
    <text evidence="1">Belongs to the carbohydrate kinase pfkB family.</text>
</comment>
<gene>
    <name evidence="12 14" type="primary">rbsK</name>
    <name evidence="14" type="ORF">ELS83_20890</name>
</gene>
<keyword evidence="6 12" id="KW-0547">Nucleotide-binding</keyword>
<dbReference type="GO" id="GO:0004747">
    <property type="term" value="F:ribokinase activity"/>
    <property type="evidence" value="ECO:0007669"/>
    <property type="project" value="UniProtKB-EC"/>
</dbReference>
<dbReference type="PANTHER" id="PTHR10584:SF166">
    <property type="entry name" value="RIBOKINASE"/>
    <property type="match status" value="1"/>
</dbReference>
<dbReference type="InterPro" id="IPR029056">
    <property type="entry name" value="Ribokinase-like"/>
</dbReference>
<dbReference type="NCBIfam" id="TIGR02152">
    <property type="entry name" value="D_ribokin_bact"/>
    <property type="match status" value="1"/>
</dbReference>
<comment type="subcellular location">
    <subcellularLocation>
        <location evidence="12">Cytoplasm</location>
    </subcellularLocation>
</comment>
<name>A0ABX1X1R6_9BACT</name>
<evidence type="ECO:0000256" key="11">
    <source>
        <dbReference type="ARBA" id="ARBA00023277"/>
    </source>
</evidence>
<feature type="binding site" evidence="12">
    <location>
        <position position="290"/>
    </location>
    <ligand>
        <name>K(+)</name>
        <dbReference type="ChEBI" id="CHEBI:29103"/>
    </ligand>
</feature>
<dbReference type="InterPro" id="IPR011877">
    <property type="entry name" value="Ribokinase"/>
</dbReference>
<protein>
    <recommendedName>
        <fullName evidence="3 12">Ribokinase</fullName>
        <shortName evidence="12">RK</shortName>
        <ecNumber evidence="2 12">2.7.1.15</ecNumber>
    </recommendedName>
</protein>
<keyword evidence="5 12" id="KW-0479">Metal-binding</keyword>
<comment type="caution">
    <text evidence="12">Lacks conserved residue(s) required for the propagation of feature annotation.</text>
</comment>
<evidence type="ECO:0000256" key="8">
    <source>
        <dbReference type="ARBA" id="ARBA00022840"/>
    </source>
</evidence>
<feature type="active site" description="Proton acceptor" evidence="12">
    <location>
        <position position="251"/>
    </location>
</feature>
<dbReference type="SUPFAM" id="SSF53613">
    <property type="entry name" value="Ribokinase-like"/>
    <property type="match status" value="1"/>
</dbReference>
<dbReference type="PANTHER" id="PTHR10584">
    <property type="entry name" value="SUGAR KINASE"/>
    <property type="match status" value="1"/>
</dbReference>
<evidence type="ECO:0000256" key="5">
    <source>
        <dbReference type="ARBA" id="ARBA00022723"/>
    </source>
</evidence>
<evidence type="ECO:0000256" key="10">
    <source>
        <dbReference type="ARBA" id="ARBA00022958"/>
    </source>
</evidence>
<accession>A0ABX1X1R6</accession>
<keyword evidence="11 12" id="KW-0119">Carbohydrate metabolism</keyword>
<evidence type="ECO:0000256" key="9">
    <source>
        <dbReference type="ARBA" id="ARBA00022842"/>
    </source>
</evidence>
<reference evidence="14 15" key="1">
    <citation type="submission" date="2018-12" db="EMBL/GenBank/DDBJ databases">
        <title>Marinifilum JC070 sp. nov., a marine bacterium isolated from Yongle Blue Hole in the South China Sea.</title>
        <authorList>
            <person name="Fu T."/>
        </authorList>
    </citation>
    <scope>NUCLEOTIDE SEQUENCE [LARGE SCALE GENOMIC DNA]</scope>
    <source>
        <strain evidence="14 15">JC070</strain>
    </source>
</reference>
<comment type="pathway">
    <text evidence="12">Carbohydrate metabolism; D-ribose degradation; D-ribose 5-phosphate from beta-D-ribopyranose: step 2/2.</text>
</comment>
<dbReference type="Pfam" id="PF00294">
    <property type="entry name" value="PfkB"/>
    <property type="match status" value="1"/>
</dbReference>
<dbReference type="EC" id="2.7.1.15" evidence="2 12"/>
<dbReference type="PROSITE" id="PS00584">
    <property type="entry name" value="PFKB_KINASES_2"/>
    <property type="match status" value="1"/>
</dbReference>
<feature type="domain" description="Carbohydrate kinase PfkB" evidence="13">
    <location>
        <begin position="1"/>
        <end position="293"/>
    </location>
</feature>
<feature type="binding site" evidence="12">
    <location>
        <position position="247"/>
    </location>
    <ligand>
        <name>K(+)</name>
        <dbReference type="ChEBI" id="CHEBI:29103"/>
    </ligand>
</feature>
<feature type="binding site" evidence="12">
    <location>
        <begin position="39"/>
        <end position="43"/>
    </location>
    <ligand>
        <name>substrate</name>
    </ligand>
</feature>
<evidence type="ECO:0000313" key="14">
    <source>
        <dbReference type="EMBL" id="NOU62259.1"/>
    </source>
</evidence>
<dbReference type="HAMAP" id="MF_01987">
    <property type="entry name" value="Ribokinase"/>
    <property type="match status" value="1"/>
</dbReference>
<sequence length="305" mass="32524">MSKILVVGSSNTDLIAKMKKFPKAGETIEGLSYMQAMGGKGANQAIAAHRLGGDVNFITCLGDDANGQNTLKYYNEEGIDVSSAIIVEGVSSGTAMIFVDEQGENCIVITPGANNSLSPDYISIMEEKIAETEIVVLQMEIPYDTVKTVCALAKKHKKTVILNDAPARKLDEEILKTVDVLVVNEMEAETISGEKIESVGKEFVLEKLVSMGATSILLTLGKEGSLLKKGKISISMDAFKVEALDTTAAGDTFCGALAARLSKGEEWHEALRFASAASAICVTRMGAQPSIPTEEEVFAFLSENS</sequence>
<keyword evidence="10 12" id="KW-0630">Potassium</keyword>
<feature type="binding site" evidence="12">
    <location>
        <begin position="11"/>
        <end position="13"/>
    </location>
    <ligand>
        <name>substrate</name>
    </ligand>
</feature>
<feature type="binding site" evidence="12">
    <location>
        <position position="286"/>
    </location>
    <ligand>
        <name>K(+)</name>
        <dbReference type="ChEBI" id="CHEBI:29103"/>
    </ligand>
</feature>
<dbReference type="InterPro" id="IPR002139">
    <property type="entry name" value="Ribo/fructo_kinase"/>
</dbReference>
<comment type="activity regulation">
    <text evidence="12">Activated by a monovalent cation that binds near, but not in, the active site. The most likely occupant of the site in vivo is potassium. Ion binding induces a conformational change that may alter substrate affinity.</text>
</comment>
<keyword evidence="8 12" id="KW-0067">ATP-binding</keyword>
<feature type="binding site" evidence="12">
    <location>
        <position position="245"/>
    </location>
    <ligand>
        <name>K(+)</name>
        <dbReference type="ChEBI" id="CHEBI:29103"/>
    </ligand>
</feature>
<feature type="binding site" evidence="12">
    <location>
        <begin position="250"/>
        <end position="251"/>
    </location>
    <ligand>
        <name>ATP</name>
        <dbReference type="ChEBI" id="CHEBI:30616"/>
    </ligand>
</feature>
<keyword evidence="12" id="KW-0963">Cytoplasm</keyword>
<feature type="binding site" evidence="12">
    <location>
        <position position="251"/>
    </location>
    <ligand>
        <name>substrate</name>
    </ligand>
</feature>
<evidence type="ECO:0000313" key="15">
    <source>
        <dbReference type="Proteomes" id="UP000732105"/>
    </source>
</evidence>
<evidence type="ECO:0000256" key="4">
    <source>
        <dbReference type="ARBA" id="ARBA00022679"/>
    </source>
</evidence>
<evidence type="ECO:0000256" key="7">
    <source>
        <dbReference type="ARBA" id="ARBA00022777"/>
    </source>
</evidence>
<evidence type="ECO:0000256" key="1">
    <source>
        <dbReference type="ARBA" id="ARBA00005380"/>
    </source>
</evidence>
<proteinExistence type="inferred from homology"/>
<evidence type="ECO:0000256" key="2">
    <source>
        <dbReference type="ARBA" id="ARBA00012035"/>
    </source>
</evidence>
<feature type="binding site" evidence="12">
    <location>
        <position position="284"/>
    </location>
    <ligand>
        <name>K(+)</name>
        <dbReference type="ChEBI" id="CHEBI:29103"/>
    </ligand>
</feature>
<keyword evidence="9 12" id="KW-0460">Magnesium</keyword>
<feature type="binding site" evidence="12">
    <location>
        <position position="184"/>
    </location>
    <ligand>
        <name>ATP</name>
        <dbReference type="ChEBI" id="CHEBI:30616"/>
    </ligand>
</feature>